<dbReference type="GO" id="GO:0005886">
    <property type="term" value="C:plasma membrane"/>
    <property type="evidence" value="ECO:0007669"/>
    <property type="project" value="TreeGrafter"/>
</dbReference>
<dbReference type="SMART" id="SM01003">
    <property type="entry name" value="AlaDh_PNT_N"/>
    <property type="match status" value="1"/>
</dbReference>
<dbReference type="PROSITE" id="PS00837">
    <property type="entry name" value="ALADH_PNT_2"/>
    <property type="match status" value="1"/>
</dbReference>
<gene>
    <name evidence="12" type="ORF">BIY37_12930</name>
</gene>
<dbReference type="GO" id="GO:0000166">
    <property type="term" value="F:nucleotide binding"/>
    <property type="evidence" value="ECO:0007669"/>
    <property type="project" value="UniProtKB-KW"/>
</dbReference>
<evidence type="ECO:0000259" key="10">
    <source>
        <dbReference type="SMART" id="SM01002"/>
    </source>
</evidence>
<dbReference type="Pfam" id="PF05222">
    <property type="entry name" value="AlaDh_PNT_N"/>
    <property type="match status" value="1"/>
</dbReference>
<proteinExistence type="inferred from homology"/>
<evidence type="ECO:0000256" key="2">
    <source>
        <dbReference type="ARBA" id="ARBA00012897"/>
    </source>
</evidence>
<comment type="similarity">
    <text evidence="1 5">Belongs to the AlaDH/PNT family.</text>
</comment>
<evidence type="ECO:0000256" key="3">
    <source>
        <dbReference type="ARBA" id="ARBA00023002"/>
    </source>
</evidence>
<dbReference type="GO" id="GO:0046872">
    <property type="term" value="F:metal ion binding"/>
    <property type="evidence" value="ECO:0007669"/>
    <property type="project" value="UniProtKB-KW"/>
</dbReference>
<comment type="cofactor">
    <cofactor evidence="9">
        <name>Mg(2+)</name>
        <dbReference type="ChEBI" id="CHEBI:18420"/>
    </cofactor>
    <text evidence="9">Binds 1 Mg(2+) ion per subunit.</text>
</comment>
<dbReference type="InterPro" id="IPR008143">
    <property type="entry name" value="Ala_DH/PNT_CS2"/>
</dbReference>
<evidence type="ECO:0000259" key="11">
    <source>
        <dbReference type="SMART" id="SM01003"/>
    </source>
</evidence>
<evidence type="ECO:0000256" key="4">
    <source>
        <dbReference type="ARBA" id="ARBA00023027"/>
    </source>
</evidence>
<accession>A0A1V6LWU3</accession>
<feature type="binding site" evidence="8">
    <location>
        <position position="134"/>
    </location>
    <ligand>
        <name>NAD(+)</name>
        <dbReference type="ChEBI" id="CHEBI:57540"/>
    </ligand>
</feature>
<feature type="binding site" evidence="8">
    <location>
        <position position="203"/>
    </location>
    <ligand>
        <name>NAD(+)</name>
        <dbReference type="ChEBI" id="CHEBI:57540"/>
    </ligand>
</feature>
<keyword evidence="13" id="KW-1185">Reference proteome</keyword>
<sequence length="367" mass="39310">MIVGVPKEIKPDEYRVSLIPAGVEEMLKHGHTVLIEKDAGSGSGIPDLEYKRAGAKIVAGPEEIYEQAGLLIKVKEPLPKEYHLLRNDTTVFTFFHFAASKQLTDAMLGARVVAIAYETIRDEHGQHPILTPMSEVAGRMSIQEGAKYLEKPMHGRGILLGGVPGVAPAEVVIIGGGIVGTNAAKVAAGLGARVTILDVNIGRLRYLDDIMPKNVVTIMSNTQTIREKVRDADLLIGAVLIEGARAPHVVTRELVQAMKPGAVIIDVAIDQGGCVETSKPTTHSNPIYKEYDVIHYCVTNIPGAVACTSTHALTNVTLPYALEIADKGYERAARENPAIVRGINMVKGTLTNKAVADAFGMPYNALG</sequence>
<dbReference type="Pfam" id="PF01262">
    <property type="entry name" value="AlaDh_PNT_C"/>
    <property type="match status" value="1"/>
</dbReference>
<feature type="binding site" evidence="8">
    <location>
        <position position="198"/>
    </location>
    <ligand>
        <name>NAD(+)</name>
        <dbReference type="ChEBI" id="CHEBI:57540"/>
    </ligand>
</feature>
<dbReference type="PIRSF" id="PIRSF000183">
    <property type="entry name" value="Alanine_dh"/>
    <property type="match status" value="1"/>
</dbReference>
<name>A0A1V6LWU3_9BACT</name>
<dbReference type="RefSeq" id="WP_070068231.1">
    <property type="nucleotide sequence ID" value="NZ_MJUW02000122.1"/>
</dbReference>
<feature type="binding site" evidence="7">
    <location>
        <position position="75"/>
    </location>
    <ligand>
        <name>substrate</name>
    </ligand>
</feature>
<dbReference type="EMBL" id="MJUW02000122">
    <property type="protein sequence ID" value="OQD44610.1"/>
    <property type="molecule type" value="Genomic_DNA"/>
</dbReference>
<evidence type="ECO:0000313" key="13">
    <source>
        <dbReference type="Proteomes" id="UP000242219"/>
    </source>
</evidence>
<feature type="binding site" evidence="8">
    <location>
        <position position="220"/>
    </location>
    <ligand>
        <name>NAD(+)</name>
        <dbReference type="ChEBI" id="CHEBI:57540"/>
    </ligand>
</feature>
<feature type="domain" description="Alanine dehydrogenase/pyridine nucleotide transhydrogenase N-terminal" evidence="11">
    <location>
        <begin position="4"/>
        <end position="137"/>
    </location>
</feature>
<dbReference type="AlphaFoldDB" id="A0A1V6LWU3"/>
<dbReference type="GO" id="GO:0000286">
    <property type="term" value="F:alanine dehydrogenase activity"/>
    <property type="evidence" value="ECO:0007669"/>
    <property type="project" value="UniProtKB-UniRule"/>
</dbReference>
<evidence type="ECO:0000256" key="9">
    <source>
        <dbReference type="PIRSR" id="PIRSR000183-4"/>
    </source>
</evidence>
<feature type="binding site" evidence="8">
    <location>
        <begin position="267"/>
        <end position="270"/>
    </location>
    <ligand>
        <name>NAD(+)</name>
        <dbReference type="ChEBI" id="CHEBI:57540"/>
    </ligand>
</feature>
<dbReference type="InterPro" id="IPR007886">
    <property type="entry name" value="AlaDH/PNT_N"/>
</dbReference>
<dbReference type="SUPFAM" id="SSF52283">
    <property type="entry name" value="Formate/glycerate dehydrogenase catalytic domain-like"/>
    <property type="match status" value="1"/>
</dbReference>
<evidence type="ECO:0000256" key="7">
    <source>
        <dbReference type="PIRSR" id="PIRSR000183-2"/>
    </source>
</evidence>
<feature type="binding site" evidence="7">
    <location>
        <position position="15"/>
    </location>
    <ligand>
        <name>substrate</name>
    </ligand>
</feature>
<evidence type="ECO:0000256" key="5">
    <source>
        <dbReference type="PIRNR" id="PIRNR000183"/>
    </source>
</evidence>
<feature type="active site" description="Proton donor/acceptor" evidence="6">
    <location>
        <position position="96"/>
    </location>
</feature>
<feature type="domain" description="Alanine dehydrogenase/pyridine nucleotide transhydrogenase NAD(H)-binding" evidence="10">
    <location>
        <begin position="149"/>
        <end position="297"/>
    </location>
</feature>
<keyword evidence="8" id="KW-0547">Nucleotide-binding</keyword>
<evidence type="ECO:0000313" key="12">
    <source>
        <dbReference type="EMBL" id="OQD44610.1"/>
    </source>
</evidence>
<dbReference type="EC" id="1.4.1.1" evidence="2 5"/>
<dbReference type="GO" id="GO:0042853">
    <property type="term" value="P:L-alanine catabolic process"/>
    <property type="evidence" value="ECO:0007669"/>
    <property type="project" value="InterPro"/>
</dbReference>
<dbReference type="FunFam" id="3.40.50.720:FF:000049">
    <property type="entry name" value="Alanine dehydrogenase"/>
    <property type="match status" value="1"/>
</dbReference>
<keyword evidence="9" id="KW-0460">Magnesium</keyword>
<dbReference type="CDD" id="cd05305">
    <property type="entry name" value="L-AlaDH"/>
    <property type="match status" value="1"/>
</dbReference>
<reference evidence="12 13" key="1">
    <citation type="journal article" date="2016" name="Genome Announc.">
        <title>Draft Genome Sequence of the Anaerobic Ammonium-Oxidizing Bacterium 'Candidatus Brocadia sp. 40'.</title>
        <authorList>
            <person name="Ali M."/>
            <person name="Haroon M.F."/>
            <person name="Narita Y."/>
            <person name="Zhang L."/>
            <person name="Rangel Shaw D."/>
            <person name="Okabe S."/>
            <person name="Saikaly P.E."/>
        </authorList>
    </citation>
    <scope>NUCLEOTIDE SEQUENCE [LARGE SCALE GENOMIC DNA]</scope>
    <source>
        <strain evidence="12 13">40</strain>
    </source>
</reference>
<evidence type="ECO:0000256" key="1">
    <source>
        <dbReference type="ARBA" id="ARBA00005689"/>
    </source>
</evidence>
<comment type="catalytic activity">
    <reaction evidence="5">
        <text>L-alanine + NAD(+) + H2O = pyruvate + NH4(+) + NADH + H(+)</text>
        <dbReference type="Rhea" id="RHEA:18405"/>
        <dbReference type="ChEBI" id="CHEBI:15361"/>
        <dbReference type="ChEBI" id="CHEBI:15377"/>
        <dbReference type="ChEBI" id="CHEBI:15378"/>
        <dbReference type="ChEBI" id="CHEBI:28938"/>
        <dbReference type="ChEBI" id="CHEBI:57540"/>
        <dbReference type="ChEBI" id="CHEBI:57945"/>
        <dbReference type="ChEBI" id="CHEBI:57972"/>
        <dbReference type="EC" id="1.4.1.1"/>
    </reaction>
</comment>
<dbReference type="Proteomes" id="UP000242219">
    <property type="component" value="Unassembled WGS sequence"/>
</dbReference>
<feature type="active site" description="Proton donor/acceptor" evidence="6">
    <location>
        <position position="270"/>
    </location>
</feature>
<dbReference type="SMART" id="SM01002">
    <property type="entry name" value="AlaDh_PNT_C"/>
    <property type="match status" value="1"/>
</dbReference>
<dbReference type="InterPro" id="IPR008141">
    <property type="entry name" value="Ala_DH"/>
</dbReference>
<dbReference type="InterPro" id="IPR036291">
    <property type="entry name" value="NAD(P)-bd_dom_sf"/>
</dbReference>
<evidence type="ECO:0000256" key="8">
    <source>
        <dbReference type="PIRSR" id="PIRSR000183-3"/>
    </source>
</evidence>
<feature type="binding site" evidence="9">
    <location>
        <position position="323"/>
    </location>
    <ligand>
        <name>Mg(2+)</name>
        <dbReference type="ChEBI" id="CHEBI:18420"/>
    </ligand>
</feature>
<dbReference type="Gene3D" id="3.40.50.720">
    <property type="entry name" value="NAD(P)-binding Rossmann-like Domain"/>
    <property type="match status" value="2"/>
</dbReference>
<organism evidence="12 13">
    <name type="scientific">Candidatus Brocadia sapporoensis</name>
    <dbReference type="NCBI Taxonomy" id="392547"/>
    <lineage>
        <taxon>Bacteria</taxon>
        <taxon>Pseudomonadati</taxon>
        <taxon>Planctomycetota</taxon>
        <taxon>Candidatus Brocadiia</taxon>
        <taxon>Candidatus Brocadiales</taxon>
        <taxon>Candidatus Brocadiaceae</taxon>
        <taxon>Candidatus Brocadia</taxon>
    </lineage>
</organism>
<comment type="caution">
    <text evidence="12">The sequence shown here is derived from an EMBL/GenBank/DDBJ whole genome shotgun (WGS) entry which is preliminary data.</text>
</comment>
<dbReference type="InterPro" id="IPR007698">
    <property type="entry name" value="AlaDH/PNT_NAD(H)-bd"/>
</dbReference>
<keyword evidence="3 5" id="KW-0560">Oxidoreductase</keyword>
<dbReference type="NCBIfam" id="TIGR00518">
    <property type="entry name" value="alaDH"/>
    <property type="match status" value="1"/>
</dbReference>
<evidence type="ECO:0000256" key="6">
    <source>
        <dbReference type="PIRSR" id="PIRSR000183-1"/>
    </source>
</evidence>
<dbReference type="PANTHER" id="PTHR42795">
    <property type="entry name" value="ALANINE DEHYDROGENASE"/>
    <property type="match status" value="1"/>
</dbReference>
<protein>
    <recommendedName>
        <fullName evidence="2 5">Alanine dehydrogenase</fullName>
        <ecNumber evidence="2 5">1.4.1.1</ecNumber>
    </recommendedName>
</protein>
<dbReference type="SUPFAM" id="SSF51735">
    <property type="entry name" value="NAD(P)-binding Rossmann-fold domains"/>
    <property type="match status" value="1"/>
</dbReference>
<feature type="binding site" evidence="8">
    <location>
        <begin position="239"/>
        <end position="240"/>
    </location>
    <ligand>
        <name>NAD(+)</name>
        <dbReference type="ChEBI" id="CHEBI:57540"/>
    </ligand>
</feature>
<keyword evidence="9" id="KW-0479">Metal-binding</keyword>
<keyword evidence="4 5" id="KW-0520">NAD</keyword>
<dbReference type="PANTHER" id="PTHR42795:SF1">
    <property type="entry name" value="ALANINE DEHYDROGENASE"/>
    <property type="match status" value="1"/>
</dbReference>